<dbReference type="InterPro" id="IPR050111">
    <property type="entry name" value="C-type_lectin/snaclec_domain"/>
</dbReference>
<dbReference type="InterPro" id="IPR016187">
    <property type="entry name" value="CTDL_fold"/>
</dbReference>
<evidence type="ECO:0000256" key="1">
    <source>
        <dbReference type="ARBA" id="ARBA00023157"/>
    </source>
</evidence>
<feature type="domain" description="C-type lectin" evidence="3">
    <location>
        <begin position="38"/>
        <end position="161"/>
    </location>
</feature>
<dbReference type="EMBL" id="MT747501">
    <property type="protein sequence ID" value="QNH72435.1"/>
    <property type="molecule type" value="mRNA"/>
</dbReference>
<organism evidence="4">
    <name type="scientific">Pachycerianthus borealis</name>
    <dbReference type="NCBI Taxonomy" id="2736680"/>
    <lineage>
        <taxon>Eukaryota</taxon>
        <taxon>Metazoa</taxon>
        <taxon>Cnidaria</taxon>
        <taxon>Anthozoa</taxon>
        <taxon>Ceriantharia</taxon>
        <taxon>Spirularia</taxon>
        <taxon>Cerianthidae</taxon>
        <taxon>Pachycerianthus</taxon>
    </lineage>
</organism>
<dbReference type="InterPro" id="IPR016186">
    <property type="entry name" value="C-type_lectin-like/link_sf"/>
</dbReference>
<evidence type="ECO:0000259" key="3">
    <source>
        <dbReference type="PROSITE" id="PS50041"/>
    </source>
</evidence>
<dbReference type="InterPro" id="IPR018378">
    <property type="entry name" value="C-type_lectin_CS"/>
</dbReference>
<evidence type="ECO:0000313" key="4">
    <source>
        <dbReference type="EMBL" id="QNH72435.1"/>
    </source>
</evidence>
<dbReference type="SMART" id="SM00034">
    <property type="entry name" value="CLECT"/>
    <property type="match status" value="1"/>
</dbReference>
<keyword evidence="2" id="KW-0732">Signal</keyword>
<dbReference type="PANTHER" id="PTHR22803">
    <property type="entry name" value="MANNOSE, PHOSPHOLIPASE, LECTIN RECEPTOR RELATED"/>
    <property type="match status" value="1"/>
</dbReference>
<feature type="signal peptide" evidence="2">
    <location>
        <begin position="1"/>
        <end position="25"/>
    </location>
</feature>
<sequence>MKGAGLIAGLLVAVLYFCTFQSINGDASGCCPDGWVPNDGACFLFYTYGTKTWPEAKDFCREWGSELVTIKSSQHQDFIWQQIKYMVSSSQKRKFWIGLNDRKSEDVWEWTDGSKDEYRLWQTGQPNDISGDQDCAELGTYDMDGTWNDSKCENKNWFICKRSVYSWPWWMPKPSEMANSK</sequence>
<dbReference type="InterPro" id="IPR001304">
    <property type="entry name" value="C-type_lectin-like"/>
</dbReference>
<keyword evidence="1" id="KW-1015">Disulfide bond</keyword>
<dbReference type="AlphaFoldDB" id="A0A7G7WYU6"/>
<reference evidence="4" key="1">
    <citation type="journal article" date="2020" name="Mar. Drugs">
        <title>Transcriptomic Analysis of Four Cerianthid (Cnidaria, Ceriantharia) Venoms.</title>
        <authorList>
            <person name="Klompen A.M.L."/>
            <person name="Macrander J."/>
            <person name="Reitzel A.M."/>
            <person name="Stampar S.N."/>
        </authorList>
    </citation>
    <scope>NUCLEOTIDE SEQUENCE</scope>
</reference>
<dbReference type="Gene3D" id="3.10.100.10">
    <property type="entry name" value="Mannose-Binding Protein A, subunit A"/>
    <property type="match status" value="1"/>
</dbReference>
<proteinExistence type="evidence at transcript level"/>
<reference evidence="4" key="2">
    <citation type="submission" date="2020-07" db="EMBL/GenBank/DDBJ databases">
        <authorList>
            <person name="Klompen A.L."/>
            <person name="Macrander J."/>
            <person name="Reitzel A.M."/>
            <person name="Stampar S.N."/>
        </authorList>
    </citation>
    <scope>NUCLEOTIDE SEQUENCE</scope>
</reference>
<feature type="chain" id="PRO_5028830073" evidence="2">
    <location>
        <begin position="26"/>
        <end position="181"/>
    </location>
</feature>
<protein>
    <submittedName>
        <fullName evidence="4">Toxin candidate TRINITY_DN18450_c0_g1_i1.p1</fullName>
    </submittedName>
</protein>
<dbReference type="SUPFAM" id="SSF56436">
    <property type="entry name" value="C-type lectin-like"/>
    <property type="match status" value="1"/>
</dbReference>
<dbReference type="PROSITE" id="PS00615">
    <property type="entry name" value="C_TYPE_LECTIN_1"/>
    <property type="match status" value="1"/>
</dbReference>
<dbReference type="Pfam" id="PF00059">
    <property type="entry name" value="Lectin_C"/>
    <property type="match status" value="1"/>
</dbReference>
<accession>A0A7G7WYU6</accession>
<name>A0A7G7WYU6_9CNID</name>
<evidence type="ECO:0000256" key="2">
    <source>
        <dbReference type="SAM" id="SignalP"/>
    </source>
</evidence>
<dbReference type="PROSITE" id="PS50041">
    <property type="entry name" value="C_TYPE_LECTIN_2"/>
    <property type="match status" value="1"/>
</dbReference>